<name>A0A2P6R5S9_ROSCH</name>
<organism evidence="9 10">
    <name type="scientific">Rosa chinensis</name>
    <name type="common">China rose</name>
    <dbReference type="NCBI Taxonomy" id="74649"/>
    <lineage>
        <taxon>Eukaryota</taxon>
        <taxon>Viridiplantae</taxon>
        <taxon>Streptophyta</taxon>
        <taxon>Embryophyta</taxon>
        <taxon>Tracheophyta</taxon>
        <taxon>Spermatophyta</taxon>
        <taxon>Magnoliopsida</taxon>
        <taxon>eudicotyledons</taxon>
        <taxon>Gunneridae</taxon>
        <taxon>Pentapetalae</taxon>
        <taxon>rosids</taxon>
        <taxon>fabids</taxon>
        <taxon>Rosales</taxon>
        <taxon>Rosaceae</taxon>
        <taxon>Rosoideae</taxon>
        <taxon>Rosoideae incertae sedis</taxon>
        <taxon>Rosa</taxon>
    </lineage>
</organism>
<feature type="compositionally biased region" description="Polar residues" evidence="7">
    <location>
        <begin position="142"/>
        <end position="168"/>
    </location>
</feature>
<feature type="compositionally biased region" description="Basic and acidic residues" evidence="7">
    <location>
        <begin position="361"/>
        <end position="374"/>
    </location>
</feature>
<dbReference type="GO" id="GO:0005874">
    <property type="term" value="C:microtubule"/>
    <property type="evidence" value="ECO:0007669"/>
    <property type="project" value="UniProtKB-KW"/>
</dbReference>
<evidence type="ECO:0000256" key="5">
    <source>
        <dbReference type="ARBA" id="ARBA00023212"/>
    </source>
</evidence>
<dbReference type="AlphaFoldDB" id="A0A2P6R5S9"/>
<feature type="region of interest" description="Disordered" evidence="7">
    <location>
        <begin position="48"/>
        <end position="225"/>
    </location>
</feature>
<dbReference type="Proteomes" id="UP000238479">
    <property type="component" value="Chromosome 3"/>
</dbReference>
<accession>A0A2P6R5S9</accession>
<evidence type="ECO:0000256" key="3">
    <source>
        <dbReference type="ARBA" id="ARBA00022490"/>
    </source>
</evidence>
<keyword evidence="6" id="KW-0175">Coiled coil</keyword>
<evidence type="ECO:0000313" key="10">
    <source>
        <dbReference type="Proteomes" id="UP000238479"/>
    </source>
</evidence>
<dbReference type="PANTHER" id="PTHR46372">
    <property type="entry name" value="PROTEIN WVD2-LIKE 3"/>
    <property type="match status" value="1"/>
</dbReference>
<keyword evidence="10" id="KW-1185">Reference proteome</keyword>
<evidence type="ECO:0000256" key="4">
    <source>
        <dbReference type="ARBA" id="ARBA00022701"/>
    </source>
</evidence>
<dbReference type="Gramene" id="PRQ41784">
    <property type="protein sequence ID" value="PRQ41784"/>
    <property type="gene ID" value="RchiOBHm_Chr3g0450511"/>
</dbReference>
<feature type="compositionally biased region" description="Low complexity" evidence="7">
    <location>
        <begin position="93"/>
        <end position="106"/>
    </location>
</feature>
<keyword evidence="4" id="KW-0493">Microtubule</keyword>
<feature type="coiled-coil region" evidence="6">
    <location>
        <begin position="226"/>
        <end position="257"/>
    </location>
</feature>
<evidence type="ECO:0000256" key="1">
    <source>
        <dbReference type="ARBA" id="ARBA00004245"/>
    </source>
</evidence>
<proteinExistence type="inferred from homology"/>
<evidence type="ECO:0000313" key="9">
    <source>
        <dbReference type="EMBL" id="PRQ41784.1"/>
    </source>
</evidence>
<feature type="domain" description="TPX2 C-terminal" evidence="8">
    <location>
        <begin position="216"/>
        <end position="288"/>
    </location>
</feature>
<protein>
    <recommendedName>
        <fullName evidence="8">TPX2 C-terminal domain-containing protein</fullName>
    </recommendedName>
</protein>
<comment type="similarity">
    <text evidence="2">Belongs to the TPX2 family.</text>
</comment>
<feature type="region of interest" description="Disordered" evidence="7">
    <location>
        <begin position="274"/>
        <end position="384"/>
    </location>
</feature>
<reference evidence="9 10" key="1">
    <citation type="journal article" date="2018" name="Nat. Genet.">
        <title>The Rosa genome provides new insights in the design of modern roses.</title>
        <authorList>
            <person name="Bendahmane M."/>
        </authorList>
    </citation>
    <scope>NUCLEOTIDE SEQUENCE [LARGE SCALE GENOMIC DNA]</scope>
    <source>
        <strain evidence="10">cv. Old Blush</strain>
    </source>
</reference>
<dbReference type="PANTHER" id="PTHR46372:SF6">
    <property type="entry name" value="PROTEIN WVD2-LIKE 1"/>
    <property type="match status" value="1"/>
</dbReference>
<dbReference type="STRING" id="74649.A0A2P6R5S9"/>
<dbReference type="EMBL" id="PDCK01000041">
    <property type="protein sequence ID" value="PRQ41784.1"/>
    <property type="molecule type" value="Genomic_DNA"/>
</dbReference>
<keyword evidence="5" id="KW-0206">Cytoskeleton</keyword>
<comment type="caution">
    <text evidence="9">The sequence shown here is derived from an EMBL/GenBank/DDBJ whole genome shotgun (WGS) entry which is preliminary data.</text>
</comment>
<feature type="compositionally biased region" description="Basic and acidic residues" evidence="7">
    <location>
        <begin position="79"/>
        <end position="92"/>
    </location>
</feature>
<feature type="compositionally biased region" description="Polar residues" evidence="7">
    <location>
        <begin position="192"/>
        <end position="204"/>
    </location>
</feature>
<keyword evidence="3" id="KW-0963">Cytoplasm</keyword>
<feature type="compositionally biased region" description="Polar residues" evidence="7">
    <location>
        <begin position="338"/>
        <end position="358"/>
    </location>
</feature>
<feature type="compositionally biased region" description="Basic and acidic residues" evidence="7">
    <location>
        <begin position="178"/>
        <end position="187"/>
    </location>
</feature>
<evidence type="ECO:0000256" key="2">
    <source>
        <dbReference type="ARBA" id="ARBA00005885"/>
    </source>
</evidence>
<dbReference type="InterPro" id="IPR044806">
    <property type="entry name" value="WVD2/WDL1-4"/>
</dbReference>
<feature type="compositionally biased region" description="Basic and acidic residues" evidence="7">
    <location>
        <begin position="48"/>
        <end position="67"/>
    </location>
</feature>
<dbReference type="GO" id="GO:0000226">
    <property type="term" value="P:microtubule cytoskeleton organization"/>
    <property type="evidence" value="ECO:0007669"/>
    <property type="project" value="InterPro"/>
</dbReference>
<comment type="subcellular location">
    <subcellularLocation>
        <location evidence="1">Cytoplasm</location>
        <location evidence="1">Cytoskeleton</location>
    </subcellularLocation>
</comment>
<dbReference type="OMA" id="NGAGMVK"/>
<evidence type="ECO:0000256" key="6">
    <source>
        <dbReference type="SAM" id="Coils"/>
    </source>
</evidence>
<dbReference type="Pfam" id="PF06886">
    <property type="entry name" value="TPX2"/>
    <property type="match status" value="1"/>
</dbReference>
<evidence type="ECO:0000256" key="7">
    <source>
        <dbReference type="SAM" id="MobiDB-lite"/>
    </source>
</evidence>
<sequence>MGREITGMKEEKKINGVVVGTNGFSTAKLHVSPKISERISRIESKEYKVKDSNEEKAAEGEGLEKQDMLAVKSTNLDDDLTKENNEKPETQKSSESLNSSSPVSKSAAVENGHSNQTVPHPNALVTERAGTCEETAGAEVATSENSSTAESPNATKTSQTANAESPTKSSEPNSPRSSRPDTKKHAEEEDNWSLTSSTAASVRTNKFKVTVGQAPSFKCSERAQKRNEYYSKLKEKQEALEAERLQYESRTREEQEAAIKQLRKSLVIKAKPVPSFYYEPPPPKAELKKLPLTRPKSPKLNSLSRRKSFGDALNTSHDEKGRVCPRAHRHSVGCQKECTASTTPKNKVQNSRRNSLGNGSKVKDQSKQGEEETTKTAPKFTQKRNVDISLNHELESFF</sequence>
<dbReference type="GO" id="GO:0008017">
    <property type="term" value="F:microtubule binding"/>
    <property type="evidence" value="ECO:0007669"/>
    <property type="project" value="InterPro"/>
</dbReference>
<dbReference type="InterPro" id="IPR027329">
    <property type="entry name" value="TPX2_C"/>
</dbReference>
<gene>
    <name evidence="9" type="ORF">RchiOBHm_Chr3g0450511</name>
</gene>
<evidence type="ECO:0000259" key="8">
    <source>
        <dbReference type="Pfam" id="PF06886"/>
    </source>
</evidence>